<dbReference type="InterPro" id="IPR016135">
    <property type="entry name" value="UBQ-conjugating_enzyme/RWD"/>
</dbReference>
<dbReference type="Proteomes" id="UP001431209">
    <property type="component" value="Unassembled WGS sequence"/>
</dbReference>
<dbReference type="Pfam" id="PF13516">
    <property type="entry name" value="LRR_6"/>
    <property type="match status" value="4"/>
</dbReference>
<dbReference type="PROSITE" id="PS50127">
    <property type="entry name" value="UBC_2"/>
    <property type="match status" value="1"/>
</dbReference>
<name>A0AAW2Z1S0_9EUKA</name>
<dbReference type="Gene3D" id="3.30.70.330">
    <property type="match status" value="1"/>
</dbReference>
<keyword evidence="3" id="KW-0206">Cytoskeleton</keyword>
<dbReference type="PROSITE" id="PS50102">
    <property type="entry name" value="RRM"/>
    <property type="match status" value="1"/>
</dbReference>
<dbReference type="CDD" id="cd23955">
    <property type="entry name" value="UBCc_invertebrate"/>
    <property type="match status" value="1"/>
</dbReference>
<dbReference type="InterPro" id="IPR032675">
    <property type="entry name" value="LRR_dom_sf"/>
</dbReference>
<dbReference type="InterPro" id="IPR052410">
    <property type="entry name" value="DRC5"/>
</dbReference>
<gene>
    <name evidence="7" type="ORF">AKO1_011529</name>
</gene>
<evidence type="ECO:0000256" key="1">
    <source>
        <dbReference type="ARBA" id="ARBA00004245"/>
    </source>
</evidence>
<dbReference type="GO" id="GO:0003723">
    <property type="term" value="F:RNA binding"/>
    <property type="evidence" value="ECO:0007669"/>
    <property type="project" value="UniProtKB-UniRule"/>
</dbReference>
<dbReference type="SMART" id="SM00360">
    <property type="entry name" value="RRM"/>
    <property type="match status" value="1"/>
</dbReference>
<feature type="domain" description="RRM" evidence="5">
    <location>
        <begin position="1211"/>
        <end position="1292"/>
    </location>
</feature>
<keyword evidence="4" id="KW-0694">RNA-binding</keyword>
<evidence type="ECO:0000256" key="4">
    <source>
        <dbReference type="PROSITE-ProRule" id="PRU00176"/>
    </source>
</evidence>
<dbReference type="EMBL" id="JAOPGA020000946">
    <property type="protein sequence ID" value="KAL0483244.1"/>
    <property type="molecule type" value="Genomic_DNA"/>
</dbReference>
<keyword evidence="8" id="KW-1185">Reference proteome</keyword>
<proteinExistence type="predicted"/>
<dbReference type="PANTHER" id="PTHR24107">
    <property type="entry name" value="YNEIN REGULATORY COMPLEX SUBUNIT 5"/>
    <property type="match status" value="1"/>
</dbReference>
<evidence type="ECO:0000259" key="5">
    <source>
        <dbReference type="PROSITE" id="PS50102"/>
    </source>
</evidence>
<sequence length="1325" mass="150268">MKTKQNTVKSNKMSSIQNVATKRLHQDWAECQSEPIPGITASPIESNIFQWHANLKGPQGTPWERGIFHLVMTFPKSYPIHPPVVEFCSRIHHPNIINNTLCIDMLEKRTGDTHYRGWSSAYTVQSILIQLQAFLFDAEPSEVLKDIVNPQEYDKKAKEWLSGISYSVDQSLRYHDNKVGHHPPKSPWPQFREAEPVTKTIEEVVQSEYKCFFTRQTYKQECLGVGISYSKNMRTGEINNIYSTPDYISLNAFMNHKVRTTSTNVQFTHWMPIYIDGEHGQKAFYLAKRALNIICTGSSKSEFQPEFAFEVFPKLMSTQVVEVANGRKHASLVALRSYCLFHRMFLEFANQFPCIKQKCNQVVGIFIHSEQKRHKDITPNLGDFLAILSVSDYTWQDVRSQYIQESFARQAYWILQKHPELEQLDNPQITDQDRVDISFSISQVSQKLILFHSFFMNHVVRPRYCIASMVMDMSHDDATNTIHKMIHRYDSNYGQPSQQTENEFTEHYGGVMNIKNYQDFFSLLQLDNDYAAPTNQAQMADILKNAIMESKQKGYHGSTLNVLSPEEFSKQSKNTDLCQLLDNMNSQHDDNIWKEACRIRWGFDQLPDYLSKPSISMQWRKFYLQHNLQDLLSNINDAPDIKNLHQVLDQSTEIPRLEIQMFLPTNIKSKYHFITSIISKLKNLDTLLLTRGSATLNVDGFKALVKGLSPVQSKKGVIGGGGEKLTALVLNHCGINAPCVELLTRSYLASSVLTRLILSNNLSLGDQGAVHLGHFLRQHVNLPLLEELDLSNCNISVDGANSISEVILVKKHLKILKLADNQLGDGLAVIVKNLSYSSSIQQVDLSRVDGNFGIQGESIVKLIQLTRTLRCLNLWMVKDVSKWFHNVFDQLSINETITRLNLGETKFRNLSLLGRALANNRSIEFLDLAHNNITASDVYMLFNELIARNSSMSGVKELILANNNFGSYDKEAHIKSIGYWLNKSPNLIYLDMTGCDVEGRHMDTIGFALAQPSCKLETLLLRGNKIKKNAIKALSSALEVNNTVSNLDLSGNQLGVQGANLIMNMLHHNKCITDLNLYGNMIEIEGAIFISSALSEKNKSIKHLDMGLNNIKARGAYQISQMLKKNTTIERLRLKSNNIPDKTARVFVDSIIECSSVSNLKLLALGGNLLSDSVSSEMSLKFNQCDILKNKGFVFDMAKLAEVKSSERLERTIHVCPLPVNVTEQMIKKLFYTNKCGVCLSVNIIKYKSFKKSKYAFVEFAHPDSVQLAMRLSNKKLNKIAGKTIQIARAGITNTGKVKTSNKTTTSKRKRIGEIQRVSKRRRVQ</sequence>
<dbReference type="Pfam" id="PF00179">
    <property type="entry name" value="UQ_con"/>
    <property type="match status" value="1"/>
</dbReference>
<dbReference type="CDD" id="cd00590">
    <property type="entry name" value="RRM_SF"/>
    <property type="match status" value="1"/>
</dbReference>
<comment type="caution">
    <text evidence="7">The sequence shown here is derived from an EMBL/GenBank/DDBJ whole genome shotgun (WGS) entry which is preliminary data.</text>
</comment>
<protein>
    <submittedName>
        <fullName evidence="7">Ubiquitin conjugating enzyme E2</fullName>
    </submittedName>
</protein>
<dbReference type="SUPFAM" id="SSF54928">
    <property type="entry name" value="RNA-binding domain, RBD"/>
    <property type="match status" value="1"/>
</dbReference>
<dbReference type="InterPro" id="IPR035979">
    <property type="entry name" value="RBD_domain_sf"/>
</dbReference>
<dbReference type="InterPro" id="IPR001611">
    <property type="entry name" value="Leu-rich_rpt"/>
</dbReference>
<dbReference type="Gene3D" id="3.80.10.10">
    <property type="entry name" value="Ribonuclease Inhibitor"/>
    <property type="match status" value="2"/>
</dbReference>
<dbReference type="GO" id="GO:0005856">
    <property type="term" value="C:cytoskeleton"/>
    <property type="evidence" value="ECO:0007669"/>
    <property type="project" value="UniProtKB-SubCell"/>
</dbReference>
<dbReference type="SUPFAM" id="SSF52047">
    <property type="entry name" value="RNI-like"/>
    <property type="match status" value="2"/>
</dbReference>
<dbReference type="SMART" id="SM00212">
    <property type="entry name" value="UBCc"/>
    <property type="match status" value="1"/>
</dbReference>
<dbReference type="SUPFAM" id="SSF54495">
    <property type="entry name" value="UBC-like"/>
    <property type="match status" value="1"/>
</dbReference>
<dbReference type="InterPro" id="IPR000608">
    <property type="entry name" value="UBC"/>
</dbReference>
<keyword evidence="2" id="KW-0963">Cytoplasm</keyword>
<dbReference type="InterPro" id="IPR012677">
    <property type="entry name" value="Nucleotide-bd_a/b_plait_sf"/>
</dbReference>
<evidence type="ECO:0000313" key="7">
    <source>
        <dbReference type="EMBL" id="KAL0483244.1"/>
    </source>
</evidence>
<feature type="domain" description="UBC core" evidence="6">
    <location>
        <begin position="19"/>
        <end position="176"/>
    </location>
</feature>
<evidence type="ECO:0000256" key="3">
    <source>
        <dbReference type="ARBA" id="ARBA00023212"/>
    </source>
</evidence>
<evidence type="ECO:0000313" key="8">
    <source>
        <dbReference type="Proteomes" id="UP001431209"/>
    </source>
</evidence>
<evidence type="ECO:0000259" key="6">
    <source>
        <dbReference type="PROSITE" id="PS50127"/>
    </source>
</evidence>
<accession>A0AAW2Z1S0</accession>
<dbReference type="PANTHER" id="PTHR24107:SF2">
    <property type="entry name" value="NLR FAMILY CARD DOMAIN CONTAINING 3"/>
    <property type="match status" value="1"/>
</dbReference>
<organism evidence="7 8">
    <name type="scientific">Acrasis kona</name>
    <dbReference type="NCBI Taxonomy" id="1008807"/>
    <lineage>
        <taxon>Eukaryota</taxon>
        <taxon>Discoba</taxon>
        <taxon>Heterolobosea</taxon>
        <taxon>Tetramitia</taxon>
        <taxon>Eutetramitia</taxon>
        <taxon>Acrasidae</taxon>
        <taxon>Acrasis</taxon>
    </lineage>
</organism>
<evidence type="ECO:0000256" key="2">
    <source>
        <dbReference type="ARBA" id="ARBA00022490"/>
    </source>
</evidence>
<dbReference type="InterPro" id="IPR000504">
    <property type="entry name" value="RRM_dom"/>
</dbReference>
<dbReference type="Pfam" id="PF00076">
    <property type="entry name" value="RRM_1"/>
    <property type="match status" value="1"/>
</dbReference>
<comment type="subcellular location">
    <subcellularLocation>
        <location evidence="1">Cytoplasm</location>
        <location evidence="1">Cytoskeleton</location>
    </subcellularLocation>
</comment>
<reference evidence="7 8" key="1">
    <citation type="submission" date="2024-03" db="EMBL/GenBank/DDBJ databases">
        <title>The Acrasis kona genome and developmental transcriptomes reveal deep origins of eukaryotic multicellular pathways.</title>
        <authorList>
            <person name="Sheikh S."/>
            <person name="Fu C.-J."/>
            <person name="Brown M.W."/>
            <person name="Baldauf S.L."/>
        </authorList>
    </citation>
    <scope>NUCLEOTIDE SEQUENCE [LARGE SCALE GENOMIC DNA]</scope>
    <source>
        <strain evidence="7 8">ATCC MYA-3509</strain>
    </source>
</reference>
<dbReference type="Gene3D" id="3.10.110.10">
    <property type="entry name" value="Ubiquitin Conjugating Enzyme"/>
    <property type="match status" value="1"/>
</dbReference>
<dbReference type="SMART" id="SM00368">
    <property type="entry name" value="LRR_RI"/>
    <property type="match status" value="9"/>
</dbReference>